<dbReference type="PANTHER" id="PTHR30026:SF21">
    <property type="entry name" value="SLR1270 PROTEIN"/>
    <property type="match status" value="1"/>
</dbReference>
<dbReference type="Gene3D" id="1.20.1600.10">
    <property type="entry name" value="Outer membrane efflux proteins (OEP)"/>
    <property type="match status" value="1"/>
</dbReference>
<dbReference type="Pfam" id="PF02321">
    <property type="entry name" value="OEP"/>
    <property type="match status" value="1"/>
</dbReference>
<keyword evidence="5 8" id="KW-0812">Transmembrane</keyword>
<dbReference type="STRING" id="1882918.BCY86_05430"/>
<dbReference type="EMBL" id="CP016908">
    <property type="protein sequence ID" value="APS00182.1"/>
    <property type="molecule type" value="Genomic_DNA"/>
</dbReference>
<keyword evidence="10" id="KW-1185">Reference proteome</keyword>
<evidence type="ECO:0000256" key="2">
    <source>
        <dbReference type="ARBA" id="ARBA00007613"/>
    </source>
</evidence>
<dbReference type="AlphaFoldDB" id="A0A1L6MXF0"/>
<dbReference type="KEGG" id="pabo:BCY86_05430"/>
<dbReference type="GO" id="GO:0009279">
    <property type="term" value="C:cell outer membrane"/>
    <property type="evidence" value="ECO:0007669"/>
    <property type="project" value="UniProtKB-SubCell"/>
</dbReference>
<keyword evidence="6 8" id="KW-0472">Membrane</keyword>
<accession>A0A1L6MXF0</accession>
<evidence type="ECO:0000256" key="4">
    <source>
        <dbReference type="ARBA" id="ARBA00022452"/>
    </source>
</evidence>
<dbReference type="InterPro" id="IPR003423">
    <property type="entry name" value="OMP_efflux"/>
</dbReference>
<dbReference type="InterPro" id="IPR051906">
    <property type="entry name" value="TolC-like"/>
</dbReference>
<dbReference type="SUPFAM" id="SSF56954">
    <property type="entry name" value="Outer membrane efflux proteins (OEP)"/>
    <property type="match status" value="1"/>
</dbReference>
<evidence type="ECO:0000256" key="6">
    <source>
        <dbReference type="ARBA" id="ARBA00023136"/>
    </source>
</evidence>
<sequence length="447" mass="49825">MTCEQNRLTQKKGKLMIKKRLVIPWGWLVSGLLYQIPASGADLRQCQTLITAQNVAQCALASNPSLQAEAAALQAKEGGRINAQRYFPSNPTLNISAARRGAKGMEPEAFNWYLTLGEEIEVGGQRGARKKAAEATWEAQKKRIQGVAREIAKEAWVAFYETLAFEETHALARELETISNRAKEAVHAMAERGRLSPLETHLTDIAATRMFQFVRASERKYYTSRAVLGTLVGVDAQNAAWKIEGTLDPSSFPIPLAPPKDQMAQEDLTSPEIESLQAEEQSLQTTAVLLRRTRIPNPTFFFFAQNDGYNEKVLGGGVSIPIPLPEPIGQTYNGNIQEMEASAQRLAFSRQQAQRTLRQQRRVIWHKVESTRLELQAFSTSKIQQVKEDLQKLAQEIETGHIGIRDALFMQESMIQFFVDHIEAKRLACIAAVEWAHASGAPLEASL</sequence>
<evidence type="ECO:0000256" key="5">
    <source>
        <dbReference type="ARBA" id="ARBA00022692"/>
    </source>
</evidence>
<name>A0A1L6MXF0_9BACT</name>
<evidence type="ECO:0000313" key="9">
    <source>
        <dbReference type="EMBL" id="APS00182.1"/>
    </source>
</evidence>
<evidence type="ECO:0008006" key="11">
    <source>
        <dbReference type="Google" id="ProtNLM"/>
    </source>
</evidence>
<dbReference type="GO" id="GO:1990281">
    <property type="term" value="C:efflux pump complex"/>
    <property type="evidence" value="ECO:0007669"/>
    <property type="project" value="TreeGrafter"/>
</dbReference>
<reference evidence="9 10" key="1">
    <citation type="submission" date="2016-08" db="EMBL/GenBank/DDBJ databases">
        <title>Identification and validation of antigenic proteins from Pajaroellobacter abortibovis using de-novo genome sequence assembly and reverse vaccinology.</title>
        <authorList>
            <person name="Welly B.T."/>
            <person name="Miller M.R."/>
            <person name="Stott J.L."/>
            <person name="Blanchard M.T."/>
            <person name="Islas-Trejo A.D."/>
            <person name="O'Rourke S.M."/>
            <person name="Young A.E."/>
            <person name="Medrano J.F."/>
            <person name="Van Eenennaam A.L."/>
        </authorList>
    </citation>
    <scope>NUCLEOTIDE SEQUENCE [LARGE SCALE GENOMIC DNA]</scope>
    <source>
        <strain evidence="9 10">BTF92-0548A/99-0131</strain>
    </source>
</reference>
<keyword evidence="8" id="KW-1133">Transmembrane helix</keyword>
<evidence type="ECO:0000256" key="8">
    <source>
        <dbReference type="SAM" id="Phobius"/>
    </source>
</evidence>
<evidence type="ECO:0000256" key="7">
    <source>
        <dbReference type="ARBA" id="ARBA00023237"/>
    </source>
</evidence>
<keyword evidence="3" id="KW-0813">Transport</keyword>
<dbReference type="OrthoDB" id="5513865at2"/>
<dbReference type="PANTHER" id="PTHR30026">
    <property type="entry name" value="OUTER MEMBRANE PROTEIN TOLC"/>
    <property type="match status" value="1"/>
</dbReference>
<evidence type="ECO:0000313" key="10">
    <source>
        <dbReference type="Proteomes" id="UP000185544"/>
    </source>
</evidence>
<protein>
    <recommendedName>
        <fullName evidence="11">Transporter</fullName>
    </recommendedName>
</protein>
<dbReference type="Proteomes" id="UP000185544">
    <property type="component" value="Chromosome"/>
</dbReference>
<proteinExistence type="inferred from homology"/>
<keyword evidence="7" id="KW-0998">Cell outer membrane</keyword>
<evidence type="ECO:0000256" key="3">
    <source>
        <dbReference type="ARBA" id="ARBA00022448"/>
    </source>
</evidence>
<dbReference type="GO" id="GO:0015288">
    <property type="term" value="F:porin activity"/>
    <property type="evidence" value="ECO:0007669"/>
    <property type="project" value="TreeGrafter"/>
</dbReference>
<evidence type="ECO:0000256" key="1">
    <source>
        <dbReference type="ARBA" id="ARBA00004442"/>
    </source>
</evidence>
<organism evidence="9 10">
    <name type="scientific">Pajaroellobacter abortibovis</name>
    <dbReference type="NCBI Taxonomy" id="1882918"/>
    <lineage>
        <taxon>Bacteria</taxon>
        <taxon>Pseudomonadati</taxon>
        <taxon>Myxococcota</taxon>
        <taxon>Polyangia</taxon>
        <taxon>Polyangiales</taxon>
        <taxon>Polyangiaceae</taxon>
    </lineage>
</organism>
<keyword evidence="4" id="KW-1134">Transmembrane beta strand</keyword>
<gene>
    <name evidence="9" type="ORF">BCY86_05430</name>
</gene>
<comment type="subcellular location">
    <subcellularLocation>
        <location evidence="1">Cell outer membrane</location>
    </subcellularLocation>
</comment>
<comment type="similarity">
    <text evidence="2">Belongs to the outer membrane factor (OMF) (TC 1.B.17) family.</text>
</comment>
<feature type="transmembrane region" description="Helical" evidence="8">
    <location>
        <begin position="21"/>
        <end position="38"/>
    </location>
</feature>
<dbReference type="GO" id="GO:0015562">
    <property type="term" value="F:efflux transmembrane transporter activity"/>
    <property type="evidence" value="ECO:0007669"/>
    <property type="project" value="InterPro"/>
</dbReference>